<dbReference type="Proteomes" id="UP000644140">
    <property type="component" value="Chromosome"/>
</dbReference>
<dbReference type="RefSeq" id="WP_198114800.1">
    <property type="nucleotide sequence ID" value="NZ_CP066121.1"/>
</dbReference>
<protein>
    <submittedName>
        <fullName evidence="1">Uncharacterized protein</fullName>
    </submittedName>
</protein>
<reference evidence="1" key="1">
    <citation type="submission" date="2022-02" db="EMBL/GenBank/DDBJ databases">
        <title>Characterization of Tn125 harboring carbapenem-resistant Acinetobacter bereziniae clinical isolates.</title>
        <authorList>
            <person name="Wong N.-K."/>
            <person name="Pan Q."/>
        </authorList>
    </citation>
    <scope>NUCLEOTIDE SEQUENCE</scope>
    <source>
        <strain evidence="1">GD03393</strain>
    </source>
</reference>
<proteinExistence type="predicted"/>
<dbReference type="EMBL" id="CP092085">
    <property type="protein sequence ID" value="UUN95888.1"/>
    <property type="molecule type" value="Genomic_DNA"/>
</dbReference>
<evidence type="ECO:0000313" key="2">
    <source>
        <dbReference type="Proteomes" id="UP000644140"/>
    </source>
</evidence>
<name>A0A8I1AMK8_ACIBZ</name>
<dbReference type="AlphaFoldDB" id="A0A8I1AMK8"/>
<accession>A0A8I1AMK8</accession>
<evidence type="ECO:0000313" key="1">
    <source>
        <dbReference type="EMBL" id="UUN95888.1"/>
    </source>
</evidence>
<organism evidence="1 2">
    <name type="scientific">Acinetobacter bereziniae</name>
    <name type="common">Acinetobacter genomosp. 10</name>
    <dbReference type="NCBI Taxonomy" id="106648"/>
    <lineage>
        <taxon>Bacteria</taxon>
        <taxon>Pseudomonadati</taxon>
        <taxon>Pseudomonadota</taxon>
        <taxon>Gammaproteobacteria</taxon>
        <taxon>Moraxellales</taxon>
        <taxon>Moraxellaceae</taxon>
        <taxon>Acinetobacter</taxon>
    </lineage>
</organism>
<sequence>MKLELIQKDIFVGPILSAICIDEYTSAFLSYSEDHKYQIVYVSKDKYKTIDQGYSEKYYQLENSPVLFCINHQLGIIKDKNELLLYSHEKNKFAPIKIDKTETLPQRFNLYWKNSISDCSVFPICFNSDGMGHDTRYLALLDLDVINHQAYWKSWITLEAQTFSSHKDKQYPPKIDTVMLQNNELYIFSAGGQLVSINKWGMDYYAFIKTDLMGKVVETLIDSGDLHSIDQKKRGVNGLLSSSQKYLMLTPVFQNDEWKGKQKIFSLATNEILDITFPRGLGKYPQIIQHSGDIFWVYLREAQSLAMCKEKTPL</sequence>
<gene>
    <name evidence="1" type="ORF">I9054_010870</name>
</gene>